<evidence type="ECO:0000259" key="5">
    <source>
        <dbReference type="PROSITE" id="PS51686"/>
    </source>
</evidence>
<dbReference type="eggNOG" id="arCOG00975">
    <property type="taxonomic scope" value="Archaea"/>
</dbReference>
<evidence type="ECO:0000256" key="3">
    <source>
        <dbReference type="ARBA" id="ARBA00022691"/>
    </source>
</evidence>
<sequence>MTRRVSFERAFKVVAGKRRLAPSALRRFFRVGYETLIYYHSLRLLARREGFNQTPFGIASYLASRKFDFDAVRREIESYADRLGGLEGLAVKYGYTPFIVHRLSEFMDEGELEEVLGSLNTRKRWLRVNTLAATVKEAVDCLVKHGLRFEASKYTDLSYKILGDVYSPVSSIECVEKGILVPQDVSSVLSVLAGRPYERSVLDACSAPGVKLQLVLSLYRDSTAVAVDYSPKRVKYVYRVLSKYGGLDRAVIINGDSTIVDYYRVFEKAIVDAPCTGSGAVYSDPTVKVRFSPAKLKSLTKIQTRLLRRALANSRSVLYITCSVLPEEGEAVVDEVLREGLAEPVRISEKFLSKAYKGFKSSDYTYRIMPNVVDGQGMYLALLDSRVFSG</sequence>
<organism evidence="6 7">
    <name type="scientific">Thermogladius calderae (strain DSM 22663 / VKM B-2946 / 1633)</name>
    <dbReference type="NCBI Taxonomy" id="1184251"/>
    <lineage>
        <taxon>Archaea</taxon>
        <taxon>Thermoproteota</taxon>
        <taxon>Thermoprotei</taxon>
        <taxon>Desulfurococcales</taxon>
        <taxon>Desulfurococcaceae</taxon>
        <taxon>Thermogladius</taxon>
    </lineage>
</organism>
<dbReference type="RefSeq" id="WP_014738055.1">
    <property type="nucleotide sequence ID" value="NC_017954.1"/>
</dbReference>
<dbReference type="KEGG" id="thg:TCELL_1383"/>
<keyword evidence="7" id="KW-1185">Reference proteome</keyword>
<dbReference type="Proteomes" id="UP000005270">
    <property type="component" value="Chromosome"/>
</dbReference>
<dbReference type="Gene3D" id="3.40.50.150">
    <property type="entry name" value="Vaccinia Virus protein VP39"/>
    <property type="match status" value="1"/>
</dbReference>
<keyword evidence="1" id="KW-0489">Methyltransferase</keyword>
<gene>
    <name evidence="6" type="ordered locus">TCELL_1383</name>
</gene>
<dbReference type="InterPro" id="IPR001678">
    <property type="entry name" value="MeTrfase_RsmB-F_NOP2_dom"/>
</dbReference>
<name>I3TGB7_THEC1</name>
<evidence type="ECO:0000313" key="6">
    <source>
        <dbReference type="EMBL" id="AFK51805.1"/>
    </source>
</evidence>
<keyword evidence="4" id="KW-0694">RNA-binding</keyword>
<dbReference type="GeneID" id="13013707"/>
<dbReference type="PANTHER" id="PTHR22807">
    <property type="entry name" value="NOP2 YEAST -RELATED NOL1/NOP2/FMU SUN DOMAIN-CONTAINING"/>
    <property type="match status" value="1"/>
</dbReference>
<dbReference type="PANTHER" id="PTHR22807:SF70">
    <property type="entry name" value="TRNA_RRNA CYTOSINE-C5-METHYLASE, NOL1_NOP2_SUN FAMILY, FUSED TO N-TERMINAL NUSB REGULATOR DOMAIN"/>
    <property type="match status" value="1"/>
</dbReference>
<dbReference type="InterPro" id="IPR049560">
    <property type="entry name" value="MeTrfase_RsmB-F_NOP2_cat"/>
</dbReference>
<dbReference type="InParanoid" id="I3TGB7"/>
<dbReference type="InterPro" id="IPR023267">
    <property type="entry name" value="RCMT"/>
</dbReference>
<dbReference type="Gene3D" id="3.30.70.1170">
    <property type="entry name" value="Sun protein, domain 3"/>
    <property type="match status" value="1"/>
</dbReference>
<protein>
    <submittedName>
        <fullName evidence="6">Fmu (Sun) domain protein</fullName>
    </submittedName>
</protein>
<keyword evidence="3" id="KW-0949">S-adenosyl-L-methionine</keyword>
<keyword evidence="2" id="KW-0808">Transferase</keyword>
<proteinExistence type="predicted"/>
<dbReference type="Pfam" id="PF01189">
    <property type="entry name" value="Methyltr_RsmB-F"/>
    <property type="match status" value="1"/>
</dbReference>
<evidence type="ECO:0000256" key="1">
    <source>
        <dbReference type="ARBA" id="ARBA00022603"/>
    </source>
</evidence>
<reference evidence="6 7" key="1">
    <citation type="journal article" date="2012" name="J. Bacteriol.">
        <title>Complete genome sequence of the hyperthermophilic cellulolytic Crenarchaeon 'Thermogladius cellulolyticus' 1633.</title>
        <authorList>
            <person name="Mardanov A.V."/>
            <person name="Kochetkova T.V."/>
            <person name="Beletsky A.V."/>
            <person name="Bonch-Osmolovskaya E.A."/>
            <person name="Ravin N.V."/>
            <person name="Skryabin K.G."/>
        </authorList>
    </citation>
    <scope>NUCLEOTIDE SEQUENCE [LARGE SCALE GENOMIC DNA]</scope>
    <source>
        <strain evidence="7">DSM 22663 / VKM B-2946 / 1633</strain>
    </source>
</reference>
<dbReference type="STRING" id="1184251.TCELL_1383"/>
<evidence type="ECO:0000313" key="7">
    <source>
        <dbReference type="Proteomes" id="UP000005270"/>
    </source>
</evidence>
<feature type="domain" description="SAM-dependent MTase RsmB/NOP-type" evidence="5">
    <location>
        <begin position="114"/>
        <end position="386"/>
    </location>
</feature>
<dbReference type="GO" id="GO:0001510">
    <property type="term" value="P:RNA methylation"/>
    <property type="evidence" value="ECO:0007669"/>
    <property type="project" value="InterPro"/>
</dbReference>
<dbReference type="EMBL" id="CP003531">
    <property type="protein sequence ID" value="AFK51805.1"/>
    <property type="molecule type" value="Genomic_DNA"/>
</dbReference>
<dbReference type="AlphaFoldDB" id="I3TGB7"/>
<evidence type="ECO:0000256" key="2">
    <source>
        <dbReference type="ARBA" id="ARBA00022679"/>
    </source>
</evidence>
<dbReference type="PROSITE" id="PS51686">
    <property type="entry name" value="SAM_MT_RSMB_NOP"/>
    <property type="match status" value="1"/>
</dbReference>
<evidence type="ECO:0000256" key="4">
    <source>
        <dbReference type="ARBA" id="ARBA00022884"/>
    </source>
</evidence>
<dbReference type="SUPFAM" id="SSF53335">
    <property type="entry name" value="S-adenosyl-L-methionine-dependent methyltransferases"/>
    <property type="match status" value="1"/>
</dbReference>
<dbReference type="HOGENOM" id="CLU_005316_7_6_2"/>
<accession>I3TGB7</accession>
<dbReference type="InterPro" id="IPR029063">
    <property type="entry name" value="SAM-dependent_MTases_sf"/>
</dbReference>
<dbReference type="GO" id="GO:0008173">
    <property type="term" value="F:RNA methyltransferase activity"/>
    <property type="evidence" value="ECO:0007669"/>
    <property type="project" value="InterPro"/>
</dbReference>
<dbReference type="GO" id="GO:0003723">
    <property type="term" value="F:RNA binding"/>
    <property type="evidence" value="ECO:0007669"/>
    <property type="project" value="UniProtKB-KW"/>
</dbReference>
<dbReference type="OrthoDB" id="14725at2157"/>
<dbReference type="PRINTS" id="PR02008">
    <property type="entry name" value="RCMTFAMILY"/>
</dbReference>